<evidence type="ECO:0000313" key="6">
    <source>
        <dbReference type="Proteomes" id="UP001196980"/>
    </source>
</evidence>
<feature type="binding site" evidence="4">
    <location>
        <position position="205"/>
    </location>
    <ligand>
        <name>3-dehydroquinate</name>
        <dbReference type="ChEBI" id="CHEBI:32364"/>
    </ligand>
</feature>
<dbReference type="InterPro" id="IPR013785">
    <property type="entry name" value="Aldolase_TIM"/>
</dbReference>
<evidence type="ECO:0000313" key="5">
    <source>
        <dbReference type="EMBL" id="MBV6342467.1"/>
    </source>
</evidence>
<dbReference type="PANTHER" id="PTHR43699">
    <property type="entry name" value="3-DEHYDROQUINATE DEHYDRATASE"/>
    <property type="match status" value="1"/>
</dbReference>
<comment type="subunit">
    <text evidence="4">Homodimer.</text>
</comment>
<keyword evidence="4" id="KW-0057">Aromatic amino acid biosynthesis</keyword>
<keyword evidence="6" id="KW-1185">Reference proteome</keyword>
<dbReference type="PROSITE" id="PS01028">
    <property type="entry name" value="DEHYDROQUINASE_I"/>
    <property type="match status" value="1"/>
</dbReference>
<dbReference type="InterPro" id="IPR001381">
    <property type="entry name" value="DHquinase_I"/>
</dbReference>
<dbReference type="Gene3D" id="3.20.20.70">
    <property type="entry name" value="Aldolase class I"/>
    <property type="match status" value="1"/>
</dbReference>
<dbReference type="NCBIfam" id="TIGR01093">
    <property type="entry name" value="aroD"/>
    <property type="match status" value="1"/>
</dbReference>
<comment type="pathway">
    <text evidence="4">Metabolic intermediate biosynthesis; chorismate biosynthesis; chorismate from D-erythrose 4-phosphate and phosphoenolpyruvate: step 3/7.</text>
</comment>
<comment type="similarity">
    <text evidence="4">Belongs to the type-I 3-dehydroquinase family.</text>
</comment>
<dbReference type="CDD" id="cd00502">
    <property type="entry name" value="DHQase_I"/>
    <property type="match status" value="1"/>
</dbReference>
<evidence type="ECO:0000256" key="2">
    <source>
        <dbReference type="ARBA" id="ARBA00023239"/>
    </source>
</evidence>
<keyword evidence="2 4" id="KW-0456">Lyase</keyword>
<reference evidence="5 6" key="1">
    <citation type="journal article" date="2020" name="J Geophys Res Biogeosci">
        <title>Magnetotaxis as an Adaptation to Enable Bacterial Shuttling of Microbial Sulfur and Sulfur Cycling Across Aquatic Oxic#Anoxic Interfaces.</title>
        <authorList>
            <person name="Li J."/>
            <person name="Liu P."/>
            <person name="Wang J."/>
            <person name="Roberts A.P."/>
            <person name="Pan Y."/>
        </authorList>
    </citation>
    <scope>NUCLEOTIDE SEQUENCE [LARGE SCALE GENOMIC DNA]</scope>
    <source>
        <strain evidence="5 6">MYR-1_YQ</strain>
    </source>
</reference>
<proteinExistence type="inferred from homology"/>
<dbReference type="SUPFAM" id="SSF51569">
    <property type="entry name" value="Aldolase"/>
    <property type="match status" value="1"/>
</dbReference>
<evidence type="ECO:0000256" key="4">
    <source>
        <dbReference type="HAMAP-Rule" id="MF_00214"/>
    </source>
</evidence>
<evidence type="ECO:0000256" key="3">
    <source>
        <dbReference type="ARBA" id="ARBA00023270"/>
    </source>
</evidence>
<feature type="binding site" evidence="4">
    <location>
        <position position="224"/>
    </location>
    <ligand>
        <name>3-dehydroquinate</name>
        <dbReference type="ChEBI" id="CHEBI:32364"/>
    </ligand>
</feature>
<feature type="active site" description="Proton donor/acceptor" evidence="4">
    <location>
        <position position="139"/>
    </location>
</feature>
<comment type="caution">
    <text evidence="5">The sequence shown here is derived from an EMBL/GenBank/DDBJ whole genome shotgun (WGS) entry which is preliminary data.</text>
</comment>
<comment type="function">
    <text evidence="4">Involved in the third step of the chorismate pathway, which leads to the biosynthesis of aromatic amino acids. Catalyzes the cis-dehydration of 3-dehydroquinate (DHQ) and introduces the first double bond of the aromatic ring to yield 3-dehydroshikimate.</text>
</comment>
<dbReference type="EC" id="4.2.1.10" evidence="4"/>
<evidence type="ECO:0000256" key="1">
    <source>
        <dbReference type="ARBA" id="ARBA00001864"/>
    </source>
</evidence>
<keyword evidence="3 4" id="KW-0704">Schiff base</keyword>
<dbReference type="EMBL" id="JABXWD010000261">
    <property type="protein sequence ID" value="MBV6342467.1"/>
    <property type="molecule type" value="Genomic_DNA"/>
</dbReference>
<dbReference type="Proteomes" id="UP001196980">
    <property type="component" value="Unassembled WGS sequence"/>
</dbReference>
<accession>A0ABS6S0T0</accession>
<sequence>MTGISNVRIGRLALGERPAIAVALTNRDVETLETLYGADLMELRIDMFDCPIGERAAGNTVIRDTFVRARQRFDTPIIATCRSTAEGGFRQLQEDVRFEVISSVTPLADAVDIEINSPIAHRVIDLVRQAGKMVIASYHNFQQTPPIEELTAIISRCKEAGAHITKIATMANSQGDLQTMALLTLNHQTADIVTISMGRLGMASRVFLPLIGSLFTFASIETVSAPGQMSIQQVSKFLR</sequence>
<dbReference type="InterPro" id="IPR050146">
    <property type="entry name" value="Type-I_3-dehydroquinase"/>
</dbReference>
<comment type="catalytic activity">
    <reaction evidence="1 4">
        <text>3-dehydroquinate = 3-dehydroshikimate + H2O</text>
        <dbReference type="Rhea" id="RHEA:21096"/>
        <dbReference type="ChEBI" id="CHEBI:15377"/>
        <dbReference type="ChEBI" id="CHEBI:16630"/>
        <dbReference type="ChEBI" id="CHEBI:32364"/>
        <dbReference type="EC" id="4.2.1.10"/>
    </reaction>
</comment>
<feature type="binding site" evidence="4">
    <location>
        <position position="82"/>
    </location>
    <ligand>
        <name>3-dehydroquinate</name>
        <dbReference type="ChEBI" id="CHEBI:32364"/>
    </ligand>
</feature>
<keyword evidence="4" id="KW-0028">Amino-acid biosynthesis</keyword>
<protein>
    <recommendedName>
        <fullName evidence="4">3-dehydroquinate dehydratase</fullName>
        <shortName evidence="4">3-dehydroquinase</shortName>
        <ecNumber evidence="4">4.2.1.10</ecNumber>
    </recommendedName>
    <alternativeName>
        <fullName evidence="4">Type I DHQase</fullName>
    </alternativeName>
    <alternativeName>
        <fullName evidence="4">Type I dehydroquinase</fullName>
        <shortName evidence="4">DHQ1</shortName>
    </alternativeName>
</protein>
<dbReference type="GO" id="GO:0003855">
    <property type="term" value="F:3-dehydroquinate dehydratase activity"/>
    <property type="evidence" value="ECO:0007669"/>
    <property type="project" value="UniProtKB-EC"/>
</dbReference>
<feature type="binding site" evidence="4">
    <location>
        <begin position="42"/>
        <end position="44"/>
    </location>
    <ligand>
        <name>3-dehydroquinate</name>
        <dbReference type="ChEBI" id="CHEBI:32364"/>
    </ligand>
</feature>
<dbReference type="InterPro" id="IPR018508">
    <property type="entry name" value="3-dehydroquinate_DH_AS"/>
</dbReference>
<gene>
    <name evidence="4 5" type="primary">aroD</name>
    <name evidence="5" type="ORF">HWQ67_12810</name>
</gene>
<feature type="binding site" evidence="4">
    <location>
        <position position="228"/>
    </location>
    <ligand>
        <name>3-dehydroquinate</name>
        <dbReference type="ChEBI" id="CHEBI:32364"/>
    </ligand>
</feature>
<name>A0ABS6S0T0_9BACT</name>
<comment type="caution">
    <text evidence="4">Lacks conserved residue(s) required for the propagation of feature annotation.</text>
</comment>
<feature type="active site" description="Schiff-base intermediate with substrate" evidence="4">
    <location>
        <position position="166"/>
    </location>
</feature>
<dbReference type="PANTHER" id="PTHR43699:SF1">
    <property type="entry name" value="3-DEHYDROQUINATE DEHYDRATASE"/>
    <property type="match status" value="1"/>
</dbReference>
<dbReference type="RefSeq" id="WP_218253086.1">
    <property type="nucleotide sequence ID" value="NZ_JABXWD010000261.1"/>
</dbReference>
<organism evidence="5 6">
    <name type="scientific">Candidatus Magnetobacterium casense</name>
    <dbReference type="NCBI Taxonomy" id="1455061"/>
    <lineage>
        <taxon>Bacteria</taxon>
        <taxon>Pseudomonadati</taxon>
        <taxon>Nitrospirota</taxon>
        <taxon>Thermodesulfovibrionia</taxon>
        <taxon>Thermodesulfovibrionales</taxon>
        <taxon>Candidatus Magnetobacteriaceae</taxon>
        <taxon>Candidatus Magnetobacterium</taxon>
    </lineage>
</organism>
<dbReference type="Pfam" id="PF01487">
    <property type="entry name" value="DHquinase_I"/>
    <property type="match status" value="1"/>
</dbReference>
<dbReference type="HAMAP" id="MF_00214">
    <property type="entry name" value="AroD"/>
    <property type="match status" value="1"/>
</dbReference>